<sequence length="155" mass="16922">MKKYINNKIVASLLGLLTLVSMVRCSHDYPIDEDGLLITGRGSCYVSNFELLGTDFVSVVTSTTAIPATSTTPAIPSTRNVVIDTTALTINVEVALGTDLKNLYPQFTLVTDAKLDPKITGKVDFSDLSNPKTYAVISGNRRVRKEYTIYVTVQQ</sequence>
<dbReference type="Gene3D" id="2.60.40.2340">
    <property type="match status" value="1"/>
</dbReference>
<dbReference type="EMBL" id="JAHESF010000001">
    <property type="protein sequence ID" value="MBT1695303.1"/>
    <property type="molecule type" value="Genomic_DNA"/>
</dbReference>
<feature type="signal peptide" evidence="1">
    <location>
        <begin position="1"/>
        <end position="26"/>
    </location>
</feature>
<comment type="caution">
    <text evidence="2">The sequence shown here is derived from an EMBL/GenBank/DDBJ whole genome shotgun (WGS) entry which is preliminary data.</text>
</comment>
<feature type="chain" id="PRO_5042947597" description="DUF1735 domain-containing protein" evidence="1">
    <location>
        <begin position="27"/>
        <end position="155"/>
    </location>
</feature>
<reference evidence="2 3" key="1">
    <citation type="submission" date="2021-05" db="EMBL/GenBank/DDBJ databases">
        <title>A Polyphasic approach of four new species of the genus Ohtaekwangia: Ohtaekwangia histidinii sp. nov., Ohtaekwangia cretensis sp. nov., Ohtaekwangia indiensis sp. nov., Ohtaekwangia reichenbachii sp. nov. from diverse environment.</title>
        <authorList>
            <person name="Octaviana S."/>
        </authorList>
    </citation>
    <scope>NUCLEOTIDE SEQUENCE [LARGE SCALE GENOMIC DNA]</scope>
    <source>
        <strain evidence="2 3">PWU4</strain>
    </source>
</reference>
<dbReference type="RefSeq" id="WP_254158812.1">
    <property type="nucleotide sequence ID" value="NZ_JAHESF010000001.1"/>
</dbReference>
<gene>
    <name evidence="2" type="ORF">KK083_00355</name>
</gene>
<dbReference type="AlphaFoldDB" id="A0AAP2GKZ5"/>
<evidence type="ECO:0008006" key="4">
    <source>
        <dbReference type="Google" id="ProtNLM"/>
    </source>
</evidence>
<evidence type="ECO:0000313" key="3">
    <source>
        <dbReference type="Proteomes" id="UP001319200"/>
    </source>
</evidence>
<name>A0AAP2GKZ5_9BACT</name>
<keyword evidence="1" id="KW-0732">Signal</keyword>
<evidence type="ECO:0000313" key="2">
    <source>
        <dbReference type="EMBL" id="MBT1695303.1"/>
    </source>
</evidence>
<evidence type="ECO:0000256" key="1">
    <source>
        <dbReference type="SAM" id="SignalP"/>
    </source>
</evidence>
<proteinExistence type="predicted"/>
<organism evidence="2 3">
    <name type="scientific">Chryseosolibacter histidini</name>
    <dbReference type="NCBI Taxonomy" id="2782349"/>
    <lineage>
        <taxon>Bacteria</taxon>
        <taxon>Pseudomonadati</taxon>
        <taxon>Bacteroidota</taxon>
        <taxon>Cytophagia</taxon>
        <taxon>Cytophagales</taxon>
        <taxon>Chryseotaleaceae</taxon>
        <taxon>Chryseosolibacter</taxon>
    </lineage>
</organism>
<accession>A0AAP2GKZ5</accession>
<dbReference type="Proteomes" id="UP001319200">
    <property type="component" value="Unassembled WGS sequence"/>
</dbReference>
<keyword evidence="3" id="KW-1185">Reference proteome</keyword>
<protein>
    <recommendedName>
        <fullName evidence="4">DUF1735 domain-containing protein</fullName>
    </recommendedName>
</protein>